<evidence type="ECO:0000313" key="6">
    <source>
        <dbReference type="Proteomes" id="UP001230933"/>
    </source>
</evidence>
<dbReference type="InterPro" id="IPR011650">
    <property type="entry name" value="Peptidase_M20_dimer"/>
</dbReference>
<keyword evidence="1" id="KW-0479">Metal-binding</keyword>
<feature type="active site" evidence="3">
    <location>
        <position position="73"/>
    </location>
</feature>
<accession>A0AAX3V986</accession>
<evidence type="ECO:0000256" key="2">
    <source>
        <dbReference type="ARBA" id="ARBA00022801"/>
    </source>
</evidence>
<dbReference type="GO" id="GO:0016787">
    <property type="term" value="F:hydrolase activity"/>
    <property type="evidence" value="ECO:0007669"/>
    <property type="project" value="UniProtKB-KW"/>
</dbReference>
<dbReference type="PANTHER" id="PTHR43808">
    <property type="entry name" value="ACETYLORNITHINE DEACETYLASE"/>
    <property type="match status" value="1"/>
</dbReference>
<proteinExistence type="predicted"/>
<dbReference type="Pfam" id="PF07687">
    <property type="entry name" value="M20_dimer"/>
    <property type="match status" value="1"/>
</dbReference>
<dbReference type="SUPFAM" id="SSF53187">
    <property type="entry name" value="Zn-dependent exopeptidases"/>
    <property type="match status" value="1"/>
</dbReference>
<organism evidence="5 6">
    <name type="scientific">Rhodococcus erythropolis</name>
    <name type="common">Arthrobacter picolinophilus</name>
    <dbReference type="NCBI Taxonomy" id="1833"/>
    <lineage>
        <taxon>Bacteria</taxon>
        <taxon>Bacillati</taxon>
        <taxon>Actinomycetota</taxon>
        <taxon>Actinomycetes</taxon>
        <taxon>Mycobacteriales</taxon>
        <taxon>Nocardiaceae</taxon>
        <taxon>Rhodococcus</taxon>
        <taxon>Rhodococcus erythropolis group</taxon>
    </lineage>
</organism>
<evidence type="ECO:0000313" key="5">
    <source>
        <dbReference type="EMBL" id="WGV50574.2"/>
    </source>
</evidence>
<dbReference type="Proteomes" id="UP001230933">
    <property type="component" value="Chromosome"/>
</dbReference>
<dbReference type="InterPro" id="IPR017150">
    <property type="entry name" value="Pept_M20_glutamate_carboxypep"/>
</dbReference>
<dbReference type="InterPro" id="IPR002933">
    <property type="entry name" value="Peptidase_M20"/>
</dbReference>
<dbReference type="PIRSF" id="PIRSF037238">
    <property type="entry name" value="Carboxypeptidase_G2"/>
    <property type="match status" value="1"/>
</dbReference>
<name>A0AAX3V986_RHOER</name>
<feature type="domain" description="Peptidase M20 dimerisation" evidence="4">
    <location>
        <begin position="163"/>
        <end position="257"/>
    </location>
</feature>
<dbReference type="GO" id="GO:0046872">
    <property type="term" value="F:metal ion binding"/>
    <property type="evidence" value="ECO:0007669"/>
    <property type="project" value="UniProtKB-KW"/>
</dbReference>
<protein>
    <submittedName>
        <fullName evidence="5">M20 family metallopeptidase</fullName>
    </submittedName>
</protein>
<dbReference type="Pfam" id="PF01546">
    <property type="entry name" value="Peptidase_M20"/>
    <property type="match status" value="1"/>
</dbReference>
<dbReference type="AlphaFoldDB" id="A0AAX3V986"/>
<dbReference type="Gene3D" id="3.40.630.10">
    <property type="entry name" value="Zn peptidases"/>
    <property type="match status" value="1"/>
</dbReference>
<reference evidence="5" key="1">
    <citation type="submission" date="2023-08" db="EMBL/GenBank/DDBJ databases">
        <title>Isolation and Characterization of Rhodococcus erythropolis MGMM8.</title>
        <authorList>
            <person name="Diabankana R.G.C."/>
            <person name="Afordoanyi D.M."/>
            <person name="Validov S.Z."/>
        </authorList>
    </citation>
    <scope>NUCLEOTIDE SEQUENCE</scope>
    <source>
        <strain evidence="5">MGMM8</strain>
    </source>
</reference>
<keyword evidence="2" id="KW-0378">Hydrolase</keyword>
<dbReference type="EMBL" id="CP124545">
    <property type="protein sequence ID" value="WGV50574.2"/>
    <property type="molecule type" value="Genomic_DNA"/>
</dbReference>
<feature type="active site" description="Proton acceptor" evidence="3">
    <location>
        <position position="129"/>
    </location>
</feature>
<dbReference type="RefSeq" id="WP_308371974.1">
    <property type="nucleotide sequence ID" value="NZ_CP124545.1"/>
</dbReference>
<dbReference type="SUPFAM" id="SSF55031">
    <property type="entry name" value="Bacterial exopeptidase dimerisation domain"/>
    <property type="match status" value="1"/>
</dbReference>
<gene>
    <name evidence="5" type="ORF">QIE55_04930</name>
</gene>
<sequence length="374" mass="38700">MDKKSMVADLAALVTAESPSSDLGAVDACADVVADIGERHLGSAPERIHIDGRQHLRWSFGAEPKVMLLGHFDTVWPLGTLAELPWSVTDNIATGPGVFDMKAGIVQLFHALASLPSLDGVVVLLNSDEEIGSPTSRALIEEQARQVDAVLVLEAAADGAVKTARKGMSLYCVDIEGRAAHAGLEPERGVNAVVELAHQIQAVVELADPAAGTSVVPSVISGGTTTNTVAAQAQLWCDVRMWSAKEQERIDRSIRALTPALAESRISVSGGPNRGPLESVSSEKLYFLAHQVSSESGLGMLRDCAVGGASDGNFTAAVGTPTLDGLGAVGGGAHAATEHGGGAHAATEHVEIDQMIPRATLLAGLVTRILEGGL</sequence>
<dbReference type="InterPro" id="IPR050072">
    <property type="entry name" value="Peptidase_M20A"/>
</dbReference>
<dbReference type="PANTHER" id="PTHR43808:SF9">
    <property type="entry name" value="BLL0789 PROTEIN"/>
    <property type="match status" value="1"/>
</dbReference>
<evidence type="ECO:0000259" key="4">
    <source>
        <dbReference type="Pfam" id="PF07687"/>
    </source>
</evidence>
<evidence type="ECO:0000256" key="3">
    <source>
        <dbReference type="PIRSR" id="PIRSR037238-1"/>
    </source>
</evidence>
<dbReference type="InterPro" id="IPR036264">
    <property type="entry name" value="Bact_exopeptidase_dim_dom"/>
</dbReference>
<evidence type="ECO:0000256" key="1">
    <source>
        <dbReference type="ARBA" id="ARBA00022723"/>
    </source>
</evidence>
<dbReference type="Gene3D" id="3.30.70.360">
    <property type="match status" value="1"/>
</dbReference>
<dbReference type="CDD" id="cd03885">
    <property type="entry name" value="M20_CPDG2"/>
    <property type="match status" value="1"/>
</dbReference>